<sequence>MLHPEGKLIISTSHPTADWAMDGGSYFAEKFVEDQWSCGMLSKFWRQPLEAWFSEFWKAGFMVERLTETRPVRAMEDTHPEEYETLSREPGFIAFRLAVRRDGKE</sequence>
<dbReference type="AlphaFoldDB" id="A0A6G3XLA8"/>
<dbReference type="EMBL" id="JAAGMN010007294">
    <property type="protein sequence ID" value="NEE18444.1"/>
    <property type="molecule type" value="Genomic_DNA"/>
</dbReference>
<accession>A0A6G3XLA8</accession>
<comment type="caution">
    <text evidence="1">The sequence shown here is derived from an EMBL/GenBank/DDBJ whole genome shotgun (WGS) entry which is preliminary data.</text>
</comment>
<evidence type="ECO:0008006" key="2">
    <source>
        <dbReference type="Google" id="ProtNLM"/>
    </source>
</evidence>
<dbReference type="InterPro" id="IPR029063">
    <property type="entry name" value="SAM-dependent_MTases_sf"/>
</dbReference>
<dbReference type="Gene3D" id="3.40.50.150">
    <property type="entry name" value="Vaccinia Virus protein VP39"/>
    <property type="match status" value="1"/>
</dbReference>
<reference evidence="1" key="1">
    <citation type="submission" date="2020-01" db="EMBL/GenBank/DDBJ databases">
        <title>Insect and environment-associated Actinomycetes.</title>
        <authorList>
            <person name="Currrie C."/>
            <person name="Chevrette M."/>
            <person name="Carlson C."/>
            <person name="Stubbendieck R."/>
            <person name="Wendt-Pienkowski E."/>
        </authorList>
    </citation>
    <scope>NUCLEOTIDE SEQUENCE</scope>
    <source>
        <strain evidence="1">SID7499</strain>
    </source>
</reference>
<gene>
    <name evidence="1" type="ORF">G3M58_69750</name>
</gene>
<name>A0A6G3XLA8_9ACTN</name>
<evidence type="ECO:0000313" key="1">
    <source>
        <dbReference type="EMBL" id="NEE18444.1"/>
    </source>
</evidence>
<protein>
    <recommendedName>
        <fullName evidence="2">SAM-dependent methyltransferase</fullName>
    </recommendedName>
</protein>
<proteinExistence type="predicted"/>
<organism evidence="1">
    <name type="scientific">Streptomyces sp. SID7499</name>
    <dbReference type="NCBI Taxonomy" id="2706086"/>
    <lineage>
        <taxon>Bacteria</taxon>
        <taxon>Bacillati</taxon>
        <taxon>Actinomycetota</taxon>
        <taxon>Actinomycetes</taxon>
        <taxon>Kitasatosporales</taxon>
        <taxon>Streptomycetaceae</taxon>
        <taxon>Streptomyces</taxon>
    </lineage>
</organism>